<organism evidence="1 2">
    <name type="scientific">Haemophilus parahaemolyticus</name>
    <dbReference type="NCBI Taxonomy" id="735"/>
    <lineage>
        <taxon>Bacteria</taxon>
        <taxon>Pseudomonadati</taxon>
        <taxon>Pseudomonadota</taxon>
        <taxon>Gammaproteobacteria</taxon>
        <taxon>Pasteurellales</taxon>
        <taxon>Pasteurellaceae</taxon>
        <taxon>Haemophilus</taxon>
    </lineage>
</organism>
<gene>
    <name evidence="1" type="ORF">NCTC10794_01628</name>
</gene>
<sequence length="54" mass="6469">MLNIKQIKLKWNQARINANLAEIQWVRTGNLEALARRNRENKKAHYYLTQLYGI</sequence>
<dbReference type="Proteomes" id="UP000254867">
    <property type="component" value="Unassembled WGS sequence"/>
</dbReference>
<reference evidence="1 2" key="1">
    <citation type="submission" date="2018-06" db="EMBL/GenBank/DDBJ databases">
        <authorList>
            <consortium name="Pathogen Informatics"/>
            <person name="Doyle S."/>
        </authorList>
    </citation>
    <scope>NUCLEOTIDE SEQUENCE [LARGE SCALE GENOMIC DNA]</scope>
    <source>
        <strain evidence="1 2">NCTC10794</strain>
    </source>
</reference>
<evidence type="ECO:0000313" key="1">
    <source>
        <dbReference type="EMBL" id="STO64560.1"/>
    </source>
</evidence>
<name>A0A377I3I2_HAEPH</name>
<accession>A0A377I3I2</accession>
<evidence type="ECO:0000313" key="2">
    <source>
        <dbReference type="Proteomes" id="UP000254867"/>
    </source>
</evidence>
<dbReference type="GeneID" id="78223614"/>
<dbReference type="EMBL" id="UGHH01000002">
    <property type="protein sequence ID" value="STO64560.1"/>
    <property type="molecule type" value="Genomic_DNA"/>
</dbReference>
<dbReference type="AlphaFoldDB" id="A0A377I3I2"/>
<dbReference type="RefSeq" id="WP_005706341.1">
    <property type="nucleotide sequence ID" value="NZ_CP038817.1"/>
</dbReference>
<protein>
    <submittedName>
        <fullName evidence="1">Uncharacterized protein</fullName>
    </submittedName>
</protein>
<proteinExistence type="predicted"/>